<dbReference type="EMBL" id="JAAAHW010007865">
    <property type="protein sequence ID" value="KAF9946015.1"/>
    <property type="molecule type" value="Genomic_DNA"/>
</dbReference>
<sequence>MDQQRKGKSLALEMLKLLGLLELLELLELIVTERKRRLQIAQQNTSSIRYLNEQHGIGIWKSIGNLDSDDSDNHGERLEFGLVFCRIAFSIVGANTKLQYQALEALAELLERKAPSRPKLPSKPIRDTPLDSASQDEASDNKADEGCDVAPSDVDLPKVTRQFRAHERIRDPYKMFYAEKTQKIDTPTLLAKTYECDATLSDDGRSVEIKGVMDNVRKCITKLEQIQEYFLRTPFRMDQASLVYASHRQEFRLIFVAVVEHSYFSKNIKYLPAYLTKRNPTEFCVVEMGVYDASLRTWTLRNG</sequence>
<evidence type="ECO:0000256" key="1">
    <source>
        <dbReference type="SAM" id="MobiDB-lite"/>
    </source>
</evidence>
<dbReference type="Proteomes" id="UP000749646">
    <property type="component" value="Unassembled WGS sequence"/>
</dbReference>
<feature type="signal peptide" evidence="2">
    <location>
        <begin position="1"/>
        <end position="26"/>
    </location>
</feature>
<evidence type="ECO:0000256" key="2">
    <source>
        <dbReference type="SAM" id="SignalP"/>
    </source>
</evidence>
<proteinExistence type="predicted"/>
<protein>
    <submittedName>
        <fullName evidence="3">Uncharacterized protein</fullName>
    </submittedName>
</protein>
<comment type="caution">
    <text evidence="3">The sequence shown here is derived from an EMBL/GenBank/DDBJ whole genome shotgun (WGS) entry which is preliminary data.</text>
</comment>
<reference evidence="3" key="1">
    <citation type="journal article" date="2020" name="Fungal Divers.">
        <title>Resolving the Mortierellaceae phylogeny through synthesis of multi-gene phylogenetics and phylogenomics.</title>
        <authorList>
            <person name="Vandepol N."/>
            <person name="Liber J."/>
            <person name="Desiro A."/>
            <person name="Na H."/>
            <person name="Kennedy M."/>
            <person name="Barry K."/>
            <person name="Grigoriev I.V."/>
            <person name="Miller A.N."/>
            <person name="O'Donnell K."/>
            <person name="Stajich J.E."/>
            <person name="Bonito G."/>
        </authorList>
    </citation>
    <scope>NUCLEOTIDE SEQUENCE</scope>
    <source>
        <strain evidence="3">MES-2147</strain>
    </source>
</reference>
<evidence type="ECO:0000313" key="4">
    <source>
        <dbReference type="Proteomes" id="UP000749646"/>
    </source>
</evidence>
<feature type="region of interest" description="Disordered" evidence="1">
    <location>
        <begin position="116"/>
        <end position="152"/>
    </location>
</feature>
<evidence type="ECO:0000313" key="3">
    <source>
        <dbReference type="EMBL" id="KAF9946015.1"/>
    </source>
</evidence>
<feature type="chain" id="PRO_5040466914" evidence="2">
    <location>
        <begin position="27"/>
        <end position="303"/>
    </location>
</feature>
<dbReference type="AlphaFoldDB" id="A0A9P6ISC6"/>
<gene>
    <name evidence="3" type="ORF">BGZ65_010165</name>
</gene>
<keyword evidence="2" id="KW-0732">Signal</keyword>
<keyword evidence="4" id="KW-1185">Reference proteome</keyword>
<feature type="non-terminal residue" evidence="3">
    <location>
        <position position="303"/>
    </location>
</feature>
<organism evidence="3 4">
    <name type="scientific">Modicella reniformis</name>
    <dbReference type="NCBI Taxonomy" id="1440133"/>
    <lineage>
        <taxon>Eukaryota</taxon>
        <taxon>Fungi</taxon>
        <taxon>Fungi incertae sedis</taxon>
        <taxon>Mucoromycota</taxon>
        <taxon>Mortierellomycotina</taxon>
        <taxon>Mortierellomycetes</taxon>
        <taxon>Mortierellales</taxon>
        <taxon>Mortierellaceae</taxon>
        <taxon>Modicella</taxon>
    </lineage>
</organism>
<name>A0A9P6ISC6_9FUNG</name>
<accession>A0A9P6ISC6</accession>